<keyword evidence="3" id="KW-1185">Reference proteome</keyword>
<comment type="caution">
    <text evidence="2">The sequence shown here is derived from an EMBL/GenBank/DDBJ whole genome shotgun (WGS) entry which is preliminary data.</text>
</comment>
<feature type="compositionally biased region" description="Acidic residues" evidence="1">
    <location>
        <begin position="96"/>
        <end position="113"/>
    </location>
</feature>
<evidence type="ECO:0000313" key="3">
    <source>
        <dbReference type="Proteomes" id="UP001066276"/>
    </source>
</evidence>
<feature type="compositionally biased region" description="Basic and acidic residues" evidence="1">
    <location>
        <begin position="114"/>
        <end position="127"/>
    </location>
</feature>
<evidence type="ECO:0000256" key="1">
    <source>
        <dbReference type="SAM" id="MobiDB-lite"/>
    </source>
</evidence>
<feature type="region of interest" description="Disordered" evidence="1">
    <location>
        <begin position="1"/>
        <end position="55"/>
    </location>
</feature>
<dbReference type="AlphaFoldDB" id="A0AAV7SRS2"/>
<feature type="compositionally biased region" description="Polar residues" evidence="1">
    <location>
        <begin position="145"/>
        <end position="163"/>
    </location>
</feature>
<gene>
    <name evidence="2" type="ORF">NDU88_007197</name>
</gene>
<dbReference type="EMBL" id="JANPWB010000008">
    <property type="protein sequence ID" value="KAJ1166801.1"/>
    <property type="molecule type" value="Genomic_DNA"/>
</dbReference>
<feature type="compositionally biased region" description="Basic residues" evidence="1">
    <location>
        <begin position="1"/>
        <end position="11"/>
    </location>
</feature>
<name>A0AAV7SRS2_PLEWA</name>
<reference evidence="2" key="1">
    <citation type="journal article" date="2022" name="bioRxiv">
        <title>Sequencing and chromosome-scale assembly of the giantPleurodeles waltlgenome.</title>
        <authorList>
            <person name="Brown T."/>
            <person name="Elewa A."/>
            <person name="Iarovenko S."/>
            <person name="Subramanian E."/>
            <person name="Araus A.J."/>
            <person name="Petzold A."/>
            <person name="Susuki M."/>
            <person name="Suzuki K.-i.T."/>
            <person name="Hayashi T."/>
            <person name="Toyoda A."/>
            <person name="Oliveira C."/>
            <person name="Osipova E."/>
            <person name="Leigh N.D."/>
            <person name="Simon A."/>
            <person name="Yun M.H."/>
        </authorList>
    </citation>
    <scope>NUCLEOTIDE SEQUENCE</scope>
    <source>
        <strain evidence="2">20211129_DDA</strain>
        <tissue evidence="2">Liver</tissue>
    </source>
</reference>
<protein>
    <submittedName>
        <fullName evidence="2">Uncharacterized protein</fullName>
    </submittedName>
</protein>
<feature type="compositionally biased region" description="Basic residues" evidence="1">
    <location>
        <begin position="36"/>
        <end position="45"/>
    </location>
</feature>
<accession>A0AAV7SRS2</accession>
<sequence>MKRVRPLRHSPVRSPTIRPASIAEAHTCSAPIQAHPRGRTGKRGPRCPSGKLPQPAASRAFLHRSRLGIQENVDRNMSLIGHVTVIKDAPGVDIDGPTDEDEDQRQTEEEETVALEREPTISHDHFSRVSSSPQPSAVEAATPILRSQQQRSTPHGRNLRQTS</sequence>
<proteinExistence type="predicted"/>
<dbReference type="Proteomes" id="UP001066276">
    <property type="component" value="Chromosome 4_2"/>
</dbReference>
<organism evidence="2 3">
    <name type="scientific">Pleurodeles waltl</name>
    <name type="common">Iberian ribbed newt</name>
    <dbReference type="NCBI Taxonomy" id="8319"/>
    <lineage>
        <taxon>Eukaryota</taxon>
        <taxon>Metazoa</taxon>
        <taxon>Chordata</taxon>
        <taxon>Craniata</taxon>
        <taxon>Vertebrata</taxon>
        <taxon>Euteleostomi</taxon>
        <taxon>Amphibia</taxon>
        <taxon>Batrachia</taxon>
        <taxon>Caudata</taxon>
        <taxon>Salamandroidea</taxon>
        <taxon>Salamandridae</taxon>
        <taxon>Pleurodelinae</taxon>
        <taxon>Pleurodeles</taxon>
    </lineage>
</organism>
<evidence type="ECO:0000313" key="2">
    <source>
        <dbReference type="EMBL" id="KAJ1166801.1"/>
    </source>
</evidence>
<feature type="region of interest" description="Disordered" evidence="1">
    <location>
        <begin position="87"/>
        <end position="163"/>
    </location>
</feature>